<dbReference type="RefSeq" id="XP_007682126.1">
    <property type="nucleotide sequence ID" value="XM_007683936.1"/>
</dbReference>
<dbReference type="HOGENOM" id="CLU_055718_0_0_1"/>
<gene>
    <name evidence="2" type="ORF">COCMIDRAFT_31392</name>
</gene>
<protein>
    <recommendedName>
        <fullName evidence="1">RmlD-like substrate binding domain-containing protein</fullName>
    </recommendedName>
</protein>
<dbReference type="InterPro" id="IPR029903">
    <property type="entry name" value="RmlD-like-bd"/>
</dbReference>
<dbReference type="PANTHER" id="PTHR10491">
    <property type="entry name" value="DTDP-4-DEHYDRORHAMNOSE REDUCTASE"/>
    <property type="match status" value="1"/>
</dbReference>
<organism evidence="2 3">
    <name type="scientific">Bipolaris oryzae ATCC 44560</name>
    <dbReference type="NCBI Taxonomy" id="930090"/>
    <lineage>
        <taxon>Eukaryota</taxon>
        <taxon>Fungi</taxon>
        <taxon>Dikarya</taxon>
        <taxon>Ascomycota</taxon>
        <taxon>Pezizomycotina</taxon>
        <taxon>Dothideomycetes</taxon>
        <taxon>Pleosporomycetidae</taxon>
        <taxon>Pleosporales</taxon>
        <taxon>Pleosporineae</taxon>
        <taxon>Pleosporaceae</taxon>
        <taxon>Bipolaris</taxon>
    </lineage>
</organism>
<dbReference type="STRING" id="930090.W6ZMP1"/>
<dbReference type="EMBL" id="KI963918">
    <property type="protein sequence ID" value="EUC51248.1"/>
    <property type="molecule type" value="Genomic_DNA"/>
</dbReference>
<dbReference type="KEGG" id="bor:COCMIDRAFT_31392"/>
<dbReference type="InterPro" id="IPR005913">
    <property type="entry name" value="dTDP_dehydrorham_reduct"/>
</dbReference>
<dbReference type="GeneID" id="19121859"/>
<name>W6ZMP1_COCMI</name>
<dbReference type="Gene3D" id="3.40.50.720">
    <property type="entry name" value="NAD(P)-binding Rossmann-like Domain"/>
    <property type="match status" value="1"/>
</dbReference>
<evidence type="ECO:0000313" key="3">
    <source>
        <dbReference type="Proteomes" id="UP000054032"/>
    </source>
</evidence>
<dbReference type="AlphaFoldDB" id="W6ZMP1"/>
<dbReference type="GO" id="GO:0048269">
    <property type="term" value="C:methionine adenosyltransferase complex"/>
    <property type="evidence" value="ECO:0007669"/>
    <property type="project" value="TreeGrafter"/>
</dbReference>
<feature type="domain" description="RmlD-like substrate binding" evidence="1">
    <location>
        <begin position="13"/>
        <end position="162"/>
    </location>
</feature>
<evidence type="ECO:0000259" key="1">
    <source>
        <dbReference type="Pfam" id="PF04321"/>
    </source>
</evidence>
<dbReference type="Proteomes" id="UP000054032">
    <property type="component" value="Unassembled WGS sequence"/>
</dbReference>
<reference evidence="2 3" key="1">
    <citation type="journal article" date="2013" name="PLoS Genet.">
        <title>Comparative genome structure, secondary metabolite, and effector coding capacity across Cochliobolus pathogens.</title>
        <authorList>
            <person name="Condon B.J."/>
            <person name="Leng Y."/>
            <person name="Wu D."/>
            <person name="Bushley K.E."/>
            <person name="Ohm R.A."/>
            <person name="Otillar R."/>
            <person name="Martin J."/>
            <person name="Schackwitz W."/>
            <person name="Grimwood J."/>
            <person name="MohdZainudin N."/>
            <person name="Xue C."/>
            <person name="Wang R."/>
            <person name="Manning V.A."/>
            <person name="Dhillon B."/>
            <person name="Tu Z.J."/>
            <person name="Steffenson B.J."/>
            <person name="Salamov A."/>
            <person name="Sun H."/>
            <person name="Lowry S."/>
            <person name="LaButti K."/>
            <person name="Han J."/>
            <person name="Copeland A."/>
            <person name="Lindquist E."/>
            <person name="Barry K."/>
            <person name="Schmutz J."/>
            <person name="Baker S.E."/>
            <person name="Ciuffetti L.M."/>
            <person name="Grigoriev I.V."/>
            <person name="Zhong S."/>
            <person name="Turgeon B.G."/>
        </authorList>
    </citation>
    <scope>NUCLEOTIDE SEQUENCE [LARGE SCALE GENOMIC DNA]</scope>
    <source>
        <strain evidence="2 3">ATCC 44560</strain>
    </source>
</reference>
<dbReference type="Pfam" id="PF04321">
    <property type="entry name" value="RmlD_sub_bind"/>
    <property type="match status" value="1"/>
</dbReference>
<dbReference type="SUPFAM" id="SSF51735">
    <property type="entry name" value="NAD(P)-binding Rossmann-fold domains"/>
    <property type="match status" value="1"/>
</dbReference>
<keyword evidence="3" id="KW-1185">Reference proteome</keyword>
<proteinExistence type="predicted"/>
<evidence type="ECO:0000313" key="2">
    <source>
        <dbReference type="EMBL" id="EUC51248.1"/>
    </source>
</evidence>
<dbReference type="GO" id="GO:0006556">
    <property type="term" value="P:S-adenosylmethionine biosynthetic process"/>
    <property type="evidence" value="ECO:0007669"/>
    <property type="project" value="TreeGrafter"/>
</dbReference>
<accession>W6ZMP1</accession>
<dbReference type="GO" id="GO:0048270">
    <property type="term" value="F:methionine adenosyltransferase regulator activity"/>
    <property type="evidence" value="ECO:0007669"/>
    <property type="project" value="TreeGrafter"/>
</dbReference>
<dbReference type="PANTHER" id="PTHR10491:SF4">
    <property type="entry name" value="METHIONINE ADENOSYLTRANSFERASE 2 SUBUNIT BETA"/>
    <property type="match status" value="1"/>
</dbReference>
<dbReference type="OrthoDB" id="16464at2759"/>
<dbReference type="InterPro" id="IPR036291">
    <property type="entry name" value="NAD(P)-bd_dom_sf"/>
</dbReference>
<sequence length="298" mass="33599">MSTSGKASDQVFLIWGGNSWIAGQLIQLLRDQGKQVVSTTVRMENREAVEKELDQVRPTHVLNCAGYTGVPNVDWCEDNKEKTIRSNVIGTINLVDCCFVRGIHVTTFSTACLYAYDEAHPIGGPGFRETDPSNFAGNFYSATKWHIENVIKHYGNCLILRIRMPVSDDLHPRSVVTKITQYDRVVNVPNSHSVLHELLPAAIILTEHNEKGVFNFVNPGAISHNEVLSLFKKHVRPSFTWKNFSVEEQNQVLKSGRSNCMLDTTKVQDTLRKYEYEIPEVHVACEQAFIRMASNGVH</sequence>
<dbReference type="eggNOG" id="KOG0747">
    <property type="taxonomic scope" value="Eukaryota"/>
</dbReference>